<dbReference type="OrthoDB" id="116799at2"/>
<dbReference type="EMBL" id="FNSD01000001">
    <property type="protein sequence ID" value="SEB71778.1"/>
    <property type="molecule type" value="Genomic_DNA"/>
</dbReference>
<reference evidence="1 2" key="1">
    <citation type="submission" date="2016-10" db="EMBL/GenBank/DDBJ databases">
        <authorList>
            <person name="de Groot N.N."/>
        </authorList>
    </citation>
    <scope>NUCLEOTIDE SEQUENCE [LARGE SCALE GENOMIC DNA]</scope>
    <source>
        <strain evidence="1 2">AB35.6</strain>
    </source>
</reference>
<sequence>MSILTTTSSEFFEAKYRGGTDPWNFAANAYEQARYRTILRALSPGRYQHAWEPGCSVGVLTEQLAGICEQVDACDFAQSAVEQARVRCAGLPGVSVYCASLTEDAPIAMFDLVVLSEIGYYFTAEEWHDQVARIAHALQPGATLLAAHWLGHSPDHIQGGDAVHAELLACPRLLLDHSERHEQADSGFRLDRFSVRAGKYA</sequence>
<accession>A0A1H4LMG2</accession>
<dbReference type="Pfam" id="PF05401">
    <property type="entry name" value="NodS"/>
    <property type="match status" value="1"/>
</dbReference>
<dbReference type="Proteomes" id="UP000182409">
    <property type="component" value="Unassembled WGS sequence"/>
</dbReference>
<dbReference type="GO" id="GO:0009312">
    <property type="term" value="P:oligosaccharide biosynthetic process"/>
    <property type="evidence" value="ECO:0007669"/>
    <property type="project" value="InterPro"/>
</dbReference>
<organism evidence="1 2">
    <name type="scientific">Terriglobus roseus</name>
    <dbReference type="NCBI Taxonomy" id="392734"/>
    <lineage>
        <taxon>Bacteria</taxon>
        <taxon>Pseudomonadati</taxon>
        <taxon>Acidobacteriota</taxon>
        <taxon>Terriglobia</taxon>
        <taxon>Terriglobales</taxon>
        <taxon>Acidobacteriaceae</taxon>
        <taxon>Terriglobus</taxon>
    </lineage>
</organism>
<name>A0A1H4LMG2_9BACT</name>
<dbReference type="AlphaFoldDB" id="A0A1H4LMG2"/>
<dbReference type="RefSeq" id="WP_074653255.1">
    <property type="nucleotide sequence ID" value="NZ_FNSD01000001.1"/>
</dbReference>
<dbReference type="GO" id="GO:0008757">
    <property type="term" value="F:S-adenosylmethionine-dependent methyltransferase activity"/>
    <property type="evidence" value="ECO:0007669"/>
    <property type="project" value="InterPro"/>
</dbReference>
<evidence type="ECO:0000313" key="2">
    <source>
        <dbReference type="Proteomes" id="UP000182409"/>
    </source>
</evidence>
<dbReference type="Gene3D" id="3.40.50.150">
    <property type="entry name" value="Vaccinia Virus protein VP39"/>
    <property type="match status" value="1"/>
</dbReference>
<evidence type="ECO:0000313" key="1">
    <source>
        <dbReference type="EMBL" id="SEB71778.1"/>
    </source>
</evidence>
<dbReference type="InterPro" id="IPR029063">
    <property type="entry name" value="SAM-dependent_MTases_sf"/>
</dbReference>
<dbReference type="CDD" id="cd02440">
    <property type="entry name" value="AdoMet_MTases"/>
    <property type="match status" value="1"/>
</dbReference>
<proteinExistence type="predicted"/>
<dbReference type="InterPro" id="IPR008715">
    <property type="entry name" value="SAM-MeTfrase_NodS-like"/>
</dbReference>
<dbReference type="SUPFAM" id="SSF53335">
    <property type="entry name" value="S-adenosyl-L-methionine-dependent methyltransferases"/>
    <property type="match status" value="1"/>
</dbReference>
<gene>
    <name evidence="1" type="ORF">SAMN05443244_1647</name>
</gene>
<protein>
    <submittedName>
        <fullName evidence="1">Nodulation protein S (NodS)</fullName>
    </submittedName>
</protein>